<protein>
    <submittedName>
        <fullName evidence="2">Restriction endonuclease</fullName>
        <ecNumber evidence="2">3.1.21.-</ecNumber>
    </submittedName>
</protein>
<evidence type="ECO:0000313" key="2">
    <source>
        <dbReference type="EMBL" id="MDT9411638.1"/>
    </source>
</evidence>
<evidence type="ECO:0000313" key="3">
    <source>
        <dbReference type="Proteomes" id="UP001265983"/>
    </source>
</evidence>
<gene>
    <name evidence="2" type="ORF">P8T80_09660</name>
</gene>
<keyword evidence="2" id="KW-0378">Hydrolase</keyword>
<dbReference type="InterPro" id="IPR011856">
    <property type="entry name" value="tRNA_endonuc-like_dom_sf"/>
</dbReference>
<proteinExistence type="predicted"/>
<keyword evidence="2" id="KW-0255">Endonuclease</keyword>
<dbReference type="PANTHER" id="PTHR30015">
    <property type="entry name" value="MRR RESTRICTION SYSTEM PROTEIN"/>
    <property type="match status" value="1"/>
</dbReference>
<dbReference type="SUPFAM" id="SSF52980">
    <property type="entry name" value="Restriction endonuclease-like"/>
    <property type="match status" value="1"/>
</dbReference>
<dbReference type="EC" id="3.1.21.-" evidence="2"/>
<keyword evidence="3" id="KW-1185">Reference proteome</keyword>
<keyword evidence="2" id="KW-0540">Nuclease</keyword>
<accession>A0ABU3PQI1</accession>
<dbReference type="Gene3D" id="3.40.1350.10">
    <property type="match status" value="1"/>
</dbReference>
<dbReference type="GO" id="GO:0016787">
    <property type="term" value="F:hydrolase activity"/>
    <property type="evidence" value="ECO:0007669"/>
    <property type="project" value="UniProtKB-KW"/>
</dbReference>
<dbReference type="PANTHER" id="PTHR30015:SF7">
    <property type="entry name" value="TYPE IV METHYL-DIRECTED RESTRICTION ENZYME ECOKMRR"/>
    <property type="match status" value="1"/>
</dbReference>
<dbReference type="InterPro" id="IPR011335">
    <property type="entry name" value="Restrct_endonuc-II-like"/>
</dbReference>
<evidence type="ECO:0000259" key="1">
    <source>
        <dbReference type="Pfam" id="PF04471"/>
    </source>
</evidence>
<dbReference type="Pfam" id="PF04471">
    <property type="entry name" value="Mrr_cat"/>
    <property type="match status" value="1"/>
</dbReference>
<feature type="domain" description="Restriction endonuclease type IV Mrr" evidence="1">
    <location>
        <begin position="20"/>
        <end position="127"/>
    </location>
</feature>
<dbReference type="InterPro" id="IPR052906">
    <property type="entry name" value="Type_IV_Methyl-Rstrct_Enzyme"/>
</dbReference>
<sequence>MANNEQAFNYKVETELRNRLQQASPEFFEKAVIKLLWAMGYGGIDGIISQDALGLTNVYIQAKRYSDTNKVGDPEIRNFIGSLDAQGANLGVFITTSSFLPKAQQSAARYRHGRIVLIDGQKLTRYMLNYGVAIQKKQEFTLYEIDEDFFDEEDA</sequence>
<dbReference type="InterPro" id="IPR007560">
    <property type="entry name" value="Restrct_endonuc_IV_Mrr"/>
</dbReference>
<dbReference type="RefSeq" id="WP_315644418.1">
    <property type="nucleotide sequence ID" value="NZ_JARUHM010000011.1"/>
</dbReference>
<name>A0ABU3PQI1_9CORY</name>
<comment type="caution">
    <text evidence="2">The sequence shown here is derived from an EMBL/GenBank/DDBJ whole genome shotgun (WGS) entry which is preliminary data.</text>
</comment>
<dbReference type="GO" id="GO:0004519">
    <property type="term" value="F:endonuclease activity"/>
    <property type="evidence" value="ECO:0007669"/>
    <property type="project" value="UniProtKB-KW"/>
</dbReference>
<dbReference type="Proteomes" id="UP001265983">
    <property type="component" value="Unassembled WGS sequence"/>
</dbReference>
<dbReference type="EMBL" id="JARUHM010000011">
    <property type="protein sequence ID" value="MDT9411638.1"/>
    <property type="molecule type" value="Genomic_DNA"/>
</dbReference>
<organism evidence="2 3">
    <name type="scientific">Corynebacterium rouxii</name>
    <dbReference type="NCBI Taxonomy" id="2719119"/>
    <lineage>
        <taxon>Bacteria</taxon>
        <taxon>Bacillati</taxon>
        <taxon>Actinomycetota</taxon>
        <taxon>Actinomycetes</taxon>
        <taxon>Mycobacteriales</taxon>
        <taxon>Corynebacteriaceae</taxon>
        <taxon>Corynebacterium</taxon>
    </lineage>
</organism>
<reference evidence="2 3" key="1">
    <citation type="submission" date="2023-03" db="EMBL/GenBank/DDBJ databases">
        <title>Whole genome sequence of the first Corynebacterium rouxii strains isolated in Brazil: a recent member of Corynebacterium diphtheriae complex.</title>
        <authorList>
            <person name="Vieira V."/>
            <person name="Ramos J.N."/>
            <person name="Araujo M.R.B."/>
            <person name="Baio P.V."/>
            <person name="Sant'Anna L.O."/>
            <person name="Veras J.F.C."/>
            <person name="Vieira E.M.D."/>
            <person name="Sousa M.A.B."/>
            <person name="Camargo C.H."/>
            <person name="Sacchi C.T."/>
            <person name="Campos K.R."/>
            <person name="Santos M.B.N."/>
            <person name="Bokermann S."/>
            <person name="Alvim L.B."/>
            <person name="Santos L.S."/>
            <person name="Mattos-Guaraldi A.L."/>
        </authorList>
    </citation>
    <scope>NUCLEOTIDE SEQUENCE [LARGE SCALE GENOMIC DNA]</scope>
    <source>
        <strain evidence="2 3">70862</strain>
    </source>
</reference>